<dbReference type="PANTHER" id="PTHR46301:SF17">
    <property type="entry name" value="F-BOX DOMAIN-CONTAINING PROTEIN"/>
    <property type="match status" value="1"/>
</dbReference>
<dbReference type="AlphaFoldDB" id="A0A9Q1L2B4"/>
<dbReference type="InterPro" id="IPR031421">
    <property type="entry name" value="DUF4666"/>
</dbReference>
<dbReference type="OrthoDB" id="7956040at2759"/>
<dbReference type="CDD" id="cd09917">
    <property type="entry name" value="F-box_SF"/>
    <property type="match status" value="1"/>
</dbReference>
<dbReference type="SUPFAM" id="SSF117281">
    <property type="entry name" value="Kelch motif"/>
    <property type="match status" value="1"/>
</dbReference>
<dbReference type="PANTHER" id="PTHR46301">
    <property type="entry name" value="F-BOX/KELCH-REPEAT PROTEIN"/>
    <property type="match status" value="1"/>
</dbReference>
<dbReference type="Proteomes" id="UP001153076">
    <property type="component" value="Unassembled WGS sequence"/>
</dbReference>
<dbReference type="Pfam" id="PF15697">
    <property type="entry name" value="DUF4666"/>
    <property type="match status" value="1"/>
</dbReference>
<keyword evidence="4" id="KW-1185">Reference proteome</keyword>
<organism evidence="3 4">
    <name type="scientific">Carnegiea gigantea</name>
    <dbReference type="NCBI Taxonomy" id="171969"/>
    <lineage>
        <taxon>Eukaryota</taxon>
        <taxon>Viridiplantae</taxon>
        <taxon>Streptophyta</taxon>
        <taxon>Embryophyta</taxon>
        <taxon>Tracheophyta</taxon>
        <taxon>Spermatophyta</taxon>
        <taxon>Magnoliopsida</taxon>
        <taxon>eudicotyledons</taxon>
        <taxon>Gunneridae</taxon>
        <taxon>Pentapetalae</taxon>
        <taxon>Caryophyllales</taxon>
        <taxon>Cactineae</taxon>
        <taxon>Cactaceae</taxon>
        <taxon>Cactoideae</taxon>
        <taxon>Echinocereeae</taxon>
        <taxon>Carnegiea</taxon>
    </lineage>
</organism>
<gene>
    <name evidence="3" type="ORF">Cgig2_014555</name>
</gene>
<evidence type="ECO:0000259" key="2">
    <source>
        <dbReference type="PROSITE" id="PS50181"/>
    </source>
</evidence>
<proteinExistence type="predicted"/>
<dbReference type="InterPro" id="IPR015915">
    <property type="entry name" value="Kelch-typ_b-propeller"/>
</dbReference>
<name>A0A9Q1L2B4_9CARY</name>
<dbReference type="InterPro" id="IPR001810">
    <property type="entry name" value="F-box_dom"/>
</dbReference>
<evidence type="ECO:0000256" key="1">
    <source>
        <dbReference type="SAM" id="MobiDB-lite"/>
    </source>
</evidence>
<feature type="region of interest" description="Disordered" evidence="1">
    <location>
        <begin position="326"/>
        <end position="369"/>
    </location>
</feature>
<protein>
    <recommendedName>
        <fullName evidence="2">F-box domain-containing protein</fullName>
    </recommendedName>
</protein>
<accession>A0A9Q1L2B4</accession>
<dbReference type="SUPFAM" id="SSF81383">
    <property type="entry name" value="F-box domain"/>
    <property type="match status" value="1"/>
</dbReference>
<feature type="domain" description="F-box" evidence="2">
    <location>
        <begin position="14"/>
        <end position="49"/>
    </location>
</feature>
<reference evidence="3" key="1">
    <citation type="submission" date="2022-04" db="EMBL/GenBank/DDBJ databases">
        <title>Carnegiea gigantea Genome sequencing and assembly v2.</title>
        <authorList>
            <person name="Copetti D."/>
            <person name="Sanderson M.J."/>
            <person name="Burquez A."/>
            <person name="Wojciechowski M.F."/>
        </authorList>
    </citation>
    <scope>NUCLEOTIDE SEQUENCE</scope>
    <source>
        <strain evidence="3">SGP5-SGP5p</strain>
        <tissue evidence="3">Aerial part</tissue>
    </source>
</reference>
<dbReference type="EMBL" id="JAKOGI010000002">
    <property type="protein sequence ID" value="KAJ8452792.1"/>
    <property type="molecule type" value="Genomic_DNA"/>
</dbReference>
<dbReference type="GO" id="GO:0031146">
    <property type="term" value="P:SCF-dependent proteasomal ubiquitin-dependent protein catabolic process"/>
    <property type="evidence" value="ECO:0007669"/>
    <property type="project" value="TreeGrafter"/>
</dbReference>
<dbReference type="GO" id="GO:0004842">
    <property type="term" value="F:ubiquitin-protein transferase activity"/>
    <property type="evidence" value="ECO:0007669"/>
    <property type="project" value="TreeGrafter"/>
</dbReference>
<feature type="compositionally biased region" description="Basic residues" evidence="1">
    <location>
        <begin position="338"/>
        <end position="357"/>
    </location>
</feature>
<evidence type="ECO:0000313" key="3">
    <source>
        <dbReference type="EMBL" id="KAJ8452792.1"/>
    </source>
</evidence>
<dbReference type="InterPro" id="IPR036047">
    <property type="entry name" value="F-box-like_dom_sf"/>
</dbReference>
<dbReference type="Pfam" id="PF00646">
    <property type="entry name" value="F-box"/>
    <property type="match status" value="1"/>
</dbReference>
<comment type="caution">
    <text evidence="3">The sequence shown here is derived from an EMBL/GenBank/DDBJ whole genome shotgun (WGS) entry which is preliminary data.</text>
</comment>
<dbReference type="SMART" id="SM00256">
    <property type="entry name" value="FBOX"/>
    <property type="match status" value="1"/>
</dbReference>
<sequence length="390" mass="43025">MSCIISGSTYLIGTTMWNHLPLDMLTYILSFLSPDSLARTRAVSKHWRTCARALPPCCRCQPPWFAAFPTRNNLLGSMMGCYVHNPSGGDWYGLLLDFLPGPTRAIATVDGLVLCRSSGAMGLQLASFNPFTRQHRQLPLPNVSRSNPAVGVVTLGPGPKATHVRVYVAGGMLTMPRGSASTYEPTFEMSNIWVEFSPPMADRLGFATLVEGAKGKLTLVGGGTCHEGACVWELGEGESWNLVAKVPSELGKKFLGRKESWNGTKCVGVDGVIWLYKDLREIERLGRMAQATLQRSSVSFRRQGSSGVVWDDRFLSGELPRPRTKVEPPFLSGEFHRPNRKKKQKRFLLRRSKHHNVNRHDEQEEEPPLPCVSGCGCCGVLGKSSIRPAR</sequence>
<dbReference type="Gene3D" id="1.20.1280.50">
    <property type="match status" value="1"/>
</dbReference>
<evidence type="ECO:0000313" key="4">
    <source>
        <dbReference type="Proteomes" id="UP001153076"/>
    </source>
</evidence>
<dbReference type="PROSITE" id="PS50181">
    <property type="entry name" value="FBOX"/>
    <property type="match status" value="1"/>
</dbReference>